<organism evidence="2 3">
    <name type="scientific">Oryza meyeriana var. granulata</name>
    <dbReference type="NCBI Taxonomy" id="110450"/>
    <lineage>
        <taxon>Eukaryota</taxon>
        <taxon>Viridiplantae</taxon>
        <taxon>Streptophyta</taxon>
        <taxon>Embryophyta</taxon>
        <taxon>Tracheophyta</taxon>
        <taxon>Spermatophyta</taxon>
        <taxon>Magnoliopsida</taxon>
        <taxon>Liliopsida</taxon>
        <taxon>Poales</taxon>
        <taxon>Poaceae</taxon>
        <taxon>BOP clade</taxon>
        <taxon>Oryzoideae</taxon>
        <taxon>Oryzeae</taxon>
        <taxon>Oryzinae</taxon>
        <taxon>Oryza</taxon>
        <taxon>Oryza meyeriana</taxon>
    </lineage>
</organism>
<keyword evidence="3" id="KW-1185">Reference proteome</keyword>
<evidence type="ECO:0000313" key="3">
    <source>
        <dbReference type="Proteomes" id="UP000479710"/>
    </source>
</evidence>
<name>A0A6G1F862_9ORYZ</name>
<feature type="compositionally biased region" description="Basic residues" evidence="1">
    <location>
        <begin position="22"/>
        <end position="32"/>
    </location>
</feature>
<dbReference type="EMBL" id="SPHZ02000001">
    <property type="protein sequence ID" value="KAF0933118.1"/>
    <property type="molecule type" value="Genomic_DNA"/>
</dbReference>
<sequence>RTPGGTVPRALGLVGDPPPYRPRSRRSLRVRLRSLANTIARARQSSRPSPTSGGPQKHRIEVVFPNSGRQPKPRFPSPRNSWSHSTGAAIAAEPFQKTPPPFKPRQHRL</sequence>
<reference evidence="2 3" key="1">
    <citation type="submission" date="2019-11" db="EMBL/GenBank/DDBJ databases">
        <title>Whole genome sequence of Oryza granulata.</title>
        <authorList>
            <person name="Li W."/>
        </authorList>
    </citation>
    <scope>NUCLEOTIDE SEQUENCE [LARGE SCALE GENOMIC DNA]</scope>
    <source>
        <strain evidence="3">cv. Menghai</strain>
        <tissue evidence="2">Leaf</tissue>
    </source>
</reference>
<feature type="non-terminal residue" evidence="2">
    <location>
        <position position="1"/>
    </location>
</feature>
<gene>
    <name evidence="2" type="ORF">E2562_013851</name>
</gene>
<feature type="non-terminal residue" evidence="2">
    <location>
        <position position="109"/>
    </location>
</feature>
<evidence type="ECO:0000313" key="2">
    <source>
        <dbReference type="EMBL" id="KAF0933118.1"/>
    </source>
</evidence>
<evidence type="ECO:0000256" key="1">
    <source>
        <dbReference type="SAM" id="MobiDB-lite"/>
    </source>
</evidence>
<dbReference type="Proteomes" id="UP000479710">
    <property type="component" value="Unassembled WGS sequence"/>
</dbReference>
<comment type="caution">
    <text evidence="2">The sequence shown here is derived from an EMBL/GenBank/DDBJ whole genome shotgun (WGS) entry which is preliminary data.</text>
</comment>
<dbReference type="AlphaFoldDB" id="A0A6G1F862"/>
<feature type="compositionally biased region" description="Polar residues" evidence="1">
    <location>
        <begin position="43"/>
        <end position="54"/>
    </location>
</feature>
<proteinExistence type="predicted"/>
<accession>A0A6G1F862</accession>
<feature type="region of interest" description="Disordered" evidence="1">
    <location>
        <begin position="1"/>
        <end position="109"/>
    </location>
</feature>
<protein>
    <submittedName>
        <fullName evidence="2">Uncharacterized protein</fullName>
    </submittedName>
</protein>